<comment type="subcellular location">
    <subcellularLocation>
        <location evidence="2">Cell membrane</location>
        <topology evidence="2">Multi-pass membrane protein</topology>
    </subcellularLocation>
    <subcellularLocation>
        <location evidence="1">Vacuole membrane</location>
        <topology evidence="1">Multi-pass membrane protein</topology>
    </subcellularLocation>
</comment>
<dbReference type="PROSITE" id="PS50929">
    <property type="entry name" value="ABC_TM1F"/>
    <property type="match status" value="2"/>
</dbReference>
<comment type="caution">
    <text evidence="18">The sequence shown here is derived from an EMBL/GenBank/DDBJ whole genome shotgun (WGS) entry which is preliminary data.</text>
</comment>
<evidence type="ECO:0000256" key="2">
    <source>
        <dbReference type="ARBA" id="ARBA00004651"/>
    </source>
</evidence>
<evidence type="ECO:0000256" key="13">
    <source>
        <dbReference type="ARBA" id="ARBA00024220"/>
    </source>
</evidence>
<keyword evidence="10 18" id="KW-0067">ATP-binding</keyword>
<dbReference type="Pfam" id="PF00664">
    <property type="entry name" value="ABC_membrane"/>
    <property type="match status" value="2"/>
</dbReference>
<dbReference type="Pfam" id="PF00005">
    <property type="entry name" value="ABC_tran"/>
    <property type="match status" value="3"/>
</dbReference>
<dbReference type="Proteomes" id="UP000596742">
    <property type="component" value="Unassembled WGS sequence"/>
</dbReference>
<dbReference type="GO" id="GO:0005886">
    <property type="term" value="C:plasma membrane"/>
    <property type="evidence" value="ECO:0007669"/>
    <property type="project" value="UniProtKB-SubCell"/>
</dbReference>
<dbReference type="InterPro" id="IPR005292">
    <property type="entry name" value="MRP"/>
</dbReference>
<dbReference type="SUPFAM" id="SSF52540">
    <property type="entry name" value="P-loop containing nucleoside triphosphate hydrolases"/>
    <property type="match status" value="3"/>
</dbReference>
<evidence type="ECO:0000259" key="17">
    <source>
        <dbReference type="PROSITE" id="PS50929"/>
    </source>
</evidence>
<feature type="transmembrane region" description="Helical" evidence="15">
    <location>
        <begin position="27"/>
        <end position="45"/>
    </location>
</feature>
<dbReference type="OrthoDB" id="6500128at2759"/>
<evidence type="ECO:0000256" key="6">
    <source>
        <dbReference type="ARBA" id="ARBA00022554"/>
    </source>
</evidence>
<feature type="transmembrane region" description="Helical" evidence="15">
    <location>
        <begin position="1169"/>
        <end position="1186"/>
    </location>
</feature>
<feature type="transmembrane region" description="Helical" evidence="15">
    <location>
        <begin position="123"/>
        <end position="142"/>
    </location>
</feature>
<dbReference type="CDD" id="cd03244">
    <property type="entry name" value="ABCC_MRP_domain2"/>
    <property type="match status" value="2"/>
</dbReference>
<evidence type="ECO:0000256" key="3">
    <source>
        <dbReference type="ARBA" id="ARBA00009726"/>
    </source>
</evidence>
<feature type="transmembrane region" description="Helical" evidence="15">
    <location>
        <begin position="1081"/>
        <end position="1100"/>
    </location>
</feature>
<evidence type="ECO:0000256" key="11">
    <source>
        <dbReference type="ARBA" id="ARBA00022989"/>
    </source>
</evidence>
<dbReference type="NCBIfam" id="TIGR00957">
    <property type="entry name" value="MRP_assoc_pro"/>
    <property type="match status" value="1"/>
</dbReference>
<keyword evidence="5" id="KW-1003">Cell membrane</keyword>
<feature type="transmembrane region" description="Helical" evidence="15">
    <location>
        <begin position="931"/>
        <end position="950"/>
    </location>
</feature>
<reference evidence="18" key="1">
    <citation type="submission" date="2018-11" db="EMBL/GenBank/DDBJ databases">
        <authorList>
            <person name="Alioto T."/>
            <person name="Alioto T."/>
        </authorList>
    </citation>
    <scope>NUCLEOTIDE SEQUENCE</scope>
</reference>
<protein>
    <recommendedName>
        <fullName evidence="13">ABC-type glutathione-S-conjugate transporter</fullName>
        <ecNumber evidence="13">7.6.2.3</ecNumber>
    </recommendedName>
</protein>
<dbReference type="CDD" id="cd18603">
    <property type="entry name" value="ABC_6TM_MRP1_2_3_6_D2_like"/>
    <property type="match status" value="1"/>
</dbReference>
<keyword evidence="11 15" id="KW-1133">Transmembrane helix</keyword>
<evidence type="ECO:0000256" key="5">
    <source>
        <dbReference type="ARBA" id="ARBA00022475"/>
    </source>
</evidence>
<dbReference type="Gene3D" id="1.20.1560.10">
    <property type="entry name" value="ABC transporter type 1, transmembrane domain"/>
    <property type="match status" value="2"/>
</dbReference>
<dbReference type="InterPro" id="IPR036640">
    <property type="entry name" value="ABC1_TM_sf"/>
</dbReference>
<evidence type="ECO:0000256" key="4">
    <source>
        <dbReference type="ARBA" id="ARBA00022448"/>
    </source>
</evidence>
<dbReference type="CDD" id="cd03250">
    <property type="entry name" value="ABCC_MRP_domain1"/>
    <property type="match status" value="1"/>
</dbReference>
<keyword evidence="12 15" id="KW-0472">Membrane</keyword>
<dbReference type="PROSITE" id="PS50893">
    <property type="entry name" value="ABC_TRANSPORTER_2"/>
    <property type="match status" value="3"/>
</dbReference>
<evidence type="ECO:0000256" key="10">
    <source>
        <dbReference type="ARBA" id="ARBA00022840"/>
    </source>
</evidence>
<dbReference type="PANTHER" id="PTHR24223">
    <property type="entry name" value="ATP-BINDING CASSETTE SUB-FAMILY C"/>
    <property type="match status" value="1"/>
</dbReference>
<dbReference type="GO" id="GO:0015431">
    <property type="term" value="F:ABC-type glutathione S-conjugate transporter activity"/>
    <property type="evidence" value="ECO:0007669"/>
    <property type="project" value="UniProtKB-EC"/>
</dbReference>
<keyword evidence="6" id="KW-0926">Vacuole</keyword>
<dbReference type="GO" id="GO:0005524">
    <property type="term" value="F:ATP binding"/>
    <property type="evidence" value="ECO:0007669"/>
    <property type="project" value="UniProtKB-KW"/>
</dbReference>
<dbReference type="InterPro" id="IPR003439">
    <property type="entry name" value="ABC_transporter-like_ATP-bd"/>
</dbReference>
<feature type="transmembrane region" description="Helical" evidence="15">
    <location>
        <begin position="339"/>
        <end position="360"/>
    </location>
</feature>
<evidence type="ECO:0000256" key="9">
    <source>
        <dbReference type="ARBA" id="ARBA00022741"/>
    </source>
</evidence>
<comment type="catalytic activity">
    <reaction evidence="14">
        <text>leukotriene C4(in) + ATP + H2O = leukotriene C4(out) + ADP + phosphate + H(+)</text>
        <dbReference type="Rhea" id="RHEA:38963"/>
        <dbReference type="ChEBI" id="CHEBI:15377"/>
        <dbReference type="ChEBI" id="CHEBI:15378"/>
        <dbReference type="ChEBI" id="CHEBI:30616"/>
        <dbReference type="ChEBI" id="CHEBI:43474"/>
        <dbReference type="ChEBI" id="CHEBI:57973"/>
        <dbReference type="ChEBI" id="CHEBI:456216"/>
    </reaction>
    <physiologicalReaction direction="left-to-right" evidence="14">
        <dbReference type="Rhea" id="RHEA:38964"/>
    </physiologicalReaction>
</comment>
<evidence type="ECO:0000313" key="18">
    <source>
        <dbReference type="EMBL" id="VDI57680.1"/>
    </source>
</evidence>
<dbReference type="SMART" id="SM00382">
    <property type="entry name" value="AAA"/>
    <property type="match status" value="3"/>
</dbReference>
<dbReference type="InterPro" id="IPR050173">
    <property type="entry name" value="ABC_transporter_C-like"/>
</dbReference>
<sequence>MINAFAYVCSSQLSLIDSVTIEKGPSLAEWTPVLFVLGAPLHFLYFKRNLSVAIVQYKFILAIFITLLVILSLSYGLRDIHDVLIGEKSPDGFILSISIVLTTILIQDESHKTQRKKKRKYRFFHIFGLFCSFGISFVSIFQKRKDVDFQNNWELQLTEWTTKLYCVLISVYLIESVILVLKQVLGANQSFEKGKADKDVSPEIKASFLSRLTWSWVTPFVLFGYRHNLEPSDLWPLKPEHLSTNIIPIFDKYWEEEVEKATRERQSQEKRTIKTTTITVEKKVQANLLRCVIRASGPALLLSAFYKLLYHLAEFTFPYMIRLLIGIARDGKEEIWKGYILAILMFSVSIFKSVVLNIHINETQEAGRSNWVALTAAIYKKTLRLTNAAKQDSTVGEIINLMSVDAEKIGNCMWSVNEVWAVPLLFSISFYFLWQTLGPSVLVGLIIILLLVPVNFVLMRKSKHLQLESMNLKDARIKKMNEVLNGIKVLKMYAWEECFEKRILEIRDKELHILAGRKGIQNWMHVIWATTPFMISLCTFGAYVLMDANNVMSAEKVFVSLSLFNILQYSLHLLPHVINYFIQTAVSLKRIQNFLNNEELDTSIITRNINSEYGITVEDGTFIWDTTMEPTLKDITFKIPQGSLVAIVGSVGAGKSSLLSAILGEMESETAKVNIKGSIAYVAQQPWIMNTSLQQNILFGEDLDKRKYEFIVDASALRKDLEVLPGGDQTEIGEKGINLSGGQKQRVSLARAVYQNADIYLLDDSLSAVDAHVGKHIFDEIIGSNGLLKEKTRILVTHGINYIRKVDIIITMVDGRIGEIGSFDELTEHDGPFAGFMKNYLAEELSTDDEQNIVSYRKLEGKSTTDETIIHSTHSDIVHSISDNSNIPIARQMSRQTSCESESSEVLSHNTLVQEENTEPGSVKLNVIMTYVRAVGVKIVIVILTMSMVHEVAEMYLDVWLSKWTQDHTNGTVNGTQRNRRLGIYGAIGLFRGVSIFITEIFVTYGLIKATRKLHKDLLRNILRSPMSFFDTTPVGRIVNRFSKDIETIDDELIYQFKDVVICLLLVLCNTVIISTGTPQFLFIMLPVTVVYFALQRLYVSTSRQLRTMASAARSPIFSHFGETISGCSTIRAFQQEERFMTESARRFDELNTRRSLARSVEKWLHIRLDWLGSIIVLCVCMLVVVNKDDISPGIVGLAITYALNVTNCIEWLVKLTTNAETNIISLERIKEYSETHTEADWIVENKRPEHDWPNEGNVEFDNYGVRYREGLELVLKSISCKIAPCEKIGIVGRTGAGKSSLTMGLFRIIEKAKGRILIDGIDISTIGLHDLRSKITIIPQDPVLFSGTMRMNLDPFDEYSNEDIWTALNHAHLKAFVIGLKDGLDHHCSEGGDNLSVGQRQLICLARALLRKTRILVLDEATAAVDLETDDLIQTTIRTEFADCTVLTIAHRLNTIMDYTRIMIRRVYFMDFISEYRTPEAMWTKLVGATDNKSTRVYNVQNSWIDSGNKILIFLYIYKEDLDLVLKGISCKILPCEKVRTTLLGRTGAGKSSLTMALFRILEPAQGDIVIDGVDISTIGLHDLRSKITIIPQDPVLFCGSIRMNLDPFDVFSTENIWRALEHAHLKDFVQGLDDGMDHQCSEGGENLSVGQRQLVCLARALLRKTKILVLDEATAAVDLKTDELIQNTIRTEFADCTVLTIAHRLNTIMDYTRVMVLETGRIKEFDSPTNLLQNRDSVFYSMAKNAGLVK</sequence>
<feature type="domain" description="ABC transporter" evidence="16">
    <location>
        <begin position="615"/>
        <end position="839"/>
    </location>
</feature>
<evidence type="ECO:0000256" key="12">
    <source>
        <dbReference type="ARBA" id="ARBA00023136"/>
    </source>
</evidence>
<dbReference type="CDD" id="cd18595">
    <property type="entry name" value="ABC_6TM_MRP1_2_3_6_D1_like"/>
    <property type="match status" value="1"/>
</dbReference>
<dbReference type="FunFam" id="1.20.1560.10:FF:000020">
    <property type="entry name" value="ABC metal ion transporter"/>
    <property type="match status" value="1"/>
</dbReference>
<dbReference type="InterPro" id="IPR017871">
    <property type="entry name" value="ABC_transporter-like_CS"/>
</dbReference>
<feature type="transmembrane region" description="Helical" evidence="15">
    <location>
        <begin position="162"/>
        <end position="181"/>
    </location>
</feature>
<evidence type="ECO:0000313" key="19">
    <source>
        <dbReference type="Proteomes" id="UP000596742"/>
    </source>
</evidence>
<feature type="transmembrane region" description="Helical" evidence="15">
    <location>
        <begin position="526"/>
        <end position="546"/>
    </location>
</feature>
<feature type="domain" description="ABC transmembrane type-1" evidence="17">
    <location>
        <begin position="301"/>
        <end position="583"/>
    </location>
</feature>
<evidence type="ECO:0000256" key="8">
    <source>
        <dbReference type="ARBA" id="ARBA00022737"/>
    </source>
</evidence>
<evidence type="ECO:0000256" key="7">
    <source>
        <dbReference type="ARBA" id="ARBA00022692"/>
    </source>
</evidence>
<dbReference type="EMBL" id="UYJE01007764">
    <property type="protein sequence ID" value="VDI57680.1"/>
    <property type="molecule type" value="Genomic_DNA"/>
</dbReference>
<feature type="domain" description="ABC transporter" evidence="16">
    <location>
        <begin position="1259"/>
        <end position="1498"/>
    </location>
</feature>
<keyword evidence="8" id="KW-0677">Repeat</keyword>
<dbReference type="EC" id="7.6.2.3" evidence="13"/>
<feature type="transmembrane region" description="Helical" evidence="15">
    <location>
        <begin position="92"/>
        <end position="111"/>
    </location>
</feature>
<feature type="transmembrane region" description="Helical" evidence="15">
    <location>
        <begin position="57"/>
        <end position="77"/>
    </location>
</feature>
<accession>A0A8B6G2C5</accession>
<dbReference type="FunFam" id="1.20.1560.10:FF:000001">
    <property type="entry name" value="ATP-binding cassette subfamily C member 1"/>
    <property type="match status" value="1"/>
</dbReference>
<dbReference type="SUPFAM" id="SSF90123">
    <property type="entry name" value="ABC transporter transmembrane region"/>
    <property type="match status" value="2"/>
</dbReference>
<evidence type="ECO:0000259" key="16">
    <source>
        <dbReference type="PROSITE" id="PS50893"/>
    </source>
</evidence>
<evidence type="ECO:0000256" key="1">
    <source>
        <dbReference type="ARBA" id="ARBA00004128"/>
    </source>
</evidence>
<dbReference type="GO" id="GO:0005774">
    <property type="term" value="C:vacuolar membrane"/>
    <property type="evidence" value="ECO:0007669"/>
    <property type="project" value="UniProtKB-SubCell"/>
</dbReference>
<feature type="transmembrane region" description="Helical" evidence="15">
    <location>
        <begin position="558"/>
        <end position="582"/>
    </location>
</feature>
<evidence type="ECO:0000256" key="15">
    <source>
        <dbReference type="SAM" id="Phobius"/>
    </source>
</evidence>
<dbReference type="FunFam" id="3.40.50.300:FF:000293">
    <property type="entry name" value="ATP binding cassette subfamily C member 1"/>
    <property type="match status" value="1"/>
</dbReference>
<dbReference type="GO" id="GO:0000323">
    <property type="term" value="C:lytic vacuole"/>
    <property type="evidence" value="ECO:0007669"/>
    <property type="project" value="UniProtKB-ARBA"/>
</dbReference>
<proteinExistence type="inferred from homology"/>
<keyword evidence="4" id="KW-0813">Transport</keyword>
<dbReference type="PANTHER" id="PTHR24223:SF443">
    <property type="entry name" value="MULTIDRUG-RESISTANCE LIKE PROTEIN 1, ISOFORM I"/>
    <property type="match status" value="1"/>
</dbReference>
<comment type="similarity">
    <text evidence="3">Belongs to the ABC transporter superfamily. ABCC family. Conjugate transporter (TC 3.A.1.208) subfamily.</text>
</comment>
<name>A0A8B6G2C5_MYTGA</name>
<dbReference type="InterPro" id="IPR003593">
    <property type="entry name" value="AAA+_ATPase"/>
</dbReference>
<evidence type="ECO:0000256" key="14">
    <source>
        <dbReference type="ARBA" id="ARBA00047523"/>
    </source>
</evidence>
<dbReference type="InterPro" id="IPR011527">
    <property type="entry name" value="ABC1_TM_dom"/>
</dbReference>
<keyword evidence="19" id="KW-1185">Reference proteome</keyword>
<gene>
    <name evidence="18" type="ORF">MGAL_10B012176</name>
</gene>
<dbReference type="InterPro" id="IPR027417">
    <property type="entry name" value="P-loop_NTPase"/>
</dbReference>
<dbReference type="GO" id="GO:0016887">
    <property type="term" value="F:ATP hydrolysis activity"/>
    <property type="evidence" value="ECO:0007669"/>
    <property type="project" value="InterPro"/>
</dbReference>
<feature type="domain" description="ABC transmembrane type-1" evidence="17">
    <location>
        <begin position="941"/>
        <end position="1222"/>
    </location>
</feature>
<feature type="transmembrane region" description="Helical" evidence="15">
    <location>
        <begin position="440"/>
        <end position="458"/>
    </location>
</feature>
<feature type="transmembrane region" description="Helical" evidence="15">
    <location>
        <begin position="1053"/>
        <end position="1075"/>
    </location>
</feature>
<dbReference type="FunFam" id="3.40.50.300:FF:000074">
    <property type="entry name" value="Multidrug resistance-associated protein 5 isoform 1"/>
    <property type="match status" value="2"/>
</dbReference>
<organism evidence="18 19">
    <name type="scientific">Mytilus galloprovincialis</name>
    <name type="common">Mediterranean mussel</name>
    <dbReference type="NCBI Taxonomy" id="29158"/>
    <lineage>
        <taxon>Eukaryota</taxon>
        <taxon>Metazoa</taxon>
        <taxon>Spiralia</taxon>
        <taxon>Lophotrochozoa</taxon>
        <taxon>Mollusca</taxon>
        <taxon>Bivalvia</taxon>
        <taxon>Autobranchia</taxon>
        <taxon>Pteriomorphia</taxon>
        <taxon>Mytilida</taxon>
        <taxon>Mytiloidea</taxon>
        <taxon>Mytilidae</taxon>
        <taxon>Mytilinae</taxon>
        <taxon>Mytilus</taxon>
    </lineage>
</organism>
<feature type="domain" description="ABC transporter" evidence="16">
    <location>
        <begin position="1496"/>
        <end position="1746"/>
    </location>
</feature>
<keyword evidence="9" id="KW-0547">Nucleotide-binding</keyword>
<dbReference type="PROSITE" id="PS00211">
    <property type="entry name" value="ABC_TRANSPORTER_1"/>
    <property type="match status" value="3"/>
</dbReference>
<keyword evidence="7 15" id="KW-0812">Transmembrane</keyword>
<feature type="transmembrane region" description="Helical" evidence="15">
    <location>
        <begin position="984"/>
        <end position="1008"/>
    </location>
</feature>
<dbReference type="Gene3D" id="3.40.50.300">
    <property type="entry name" value="P-loop containing nucleotide triphosphate hydrolases"/>
    <property type="match status" value="3"/>
</dbReference>